<dbReference type="InterPro" id="IPR036511">
    <property type="entry name" value="TGT-like_sf"/>
</dbReference>
<evidence type="ECO:0000313" key="3">
    <source>
        <dbReference type="EMBL" id="GAG61805.1"/>
    </source>
</evidence>
<organism evidence="3">
    <name type="scientific">marine sediment metagenome</name>
    <dbReference type="NCBI Taxonomy" id="412755"/>
    <lineage>
        <taxon>unclassified sequences</taxon>
        <taxon>metagenomes</taxon>
        <taxon>ecological metagenomes</taxon>
    </lineage>
</organism>
<dbReference type="InterPro" id="IPR002616">
    <property type="entry name" value="tRNA_ribo_trans-like"/>
</dbReference>
<dbReference type="SUPFAM" id="SSF51713">
    <property type="entry name" value="tRNA-guanine transglycosylase"/>
    <property type="match status" value="1"/>
</dbReference>
<dbReference type="Pfam" id="PF01702">
    <property type="entry name" value="TGT"/>
    <property type="match status" value="1"/>
</dbReference>
<keyword evidence="1" id="KW-0819">tRNA processing</keyword>
<protein>
    <recommendedName>
        <fullName evidence="2">tRNA-guanine(15) transglycosylase-like domain-containing protein</fullName>
    </recommendedName>
</protein>
<dbReference type="AlphaFoldDB" id="X0YZ06"/>
<proteinExistence type="predicted"/>
<dbReference type="PANTHER" id="PTHR46499">
    <property type="entry name" value="QUEUINE TRNA-RIBOSYLTRANSFERASE"/>
    <property type="match status" value="1"/>
</dbReference>
<evidence type="ECO:0000259" key="2">
    <source>
        <dbReference type="Pfam" id="PF01702"/>
    </source>
</evidence>
<dbReference type="Gene3D" id="3.20.20.105">
    <property type="entry name" value="Queuine tRNA-ribosyltransferase-like"/>
    <property type="match status" value="1"/>
</dbReference>
<comment type="caution">
    <text evidence="3">The sequence shown here is derived from an EMBL/GenBank/DDBJ whole genome shotgun (WGS) entry which is preliminary data.</text>
</comment>
<dbReference type="GO" id="GO:0005829">
    <property type="term" value="C:cytosol"/>
    <property type="evidence" value="ECO:0007669"/>
    <property type="project" value="TreeGrafter"/>
</dbReference>
<feature type="domain" description="tRNA-guanine(15) transglycosylase-like" evidence="2">
    <location>
        <begin position="18"/>
        <end position="241"/>
    </location>
</feature>
<feature type="non-terminal residue" evidence="3">
    <location>
        <position position="241"/>
    </location>
</feature>
<dbReference type="PANTHER" id="PTHR46499:SF1">
    <property type="entry name" value="QUEUINE TRNA-RIBOSYLTRANSFERASE"/>
    <property type="match status" value="1"/>
</dbReference>
<reference evidence="3" key="1">
    <citation type="journal article" date="2014" name="Front. Microbiol.">
        <title>High frequency of phylogenetically diverse reductive dehalogenase-homologous genes in deep subseafloor sedimentary metagenomes.</title>
        <authorList>
            <person name="Kawai M."/>
            <person name="Futagami T."/>
            <person name="Toyoda A."/>
            <person name="Takaki Y."/>
            <person name="Nishi S."/>
            <person name="Hori S."/>
            <person name="Arai W."/>
            <person name="Tsubouchi T."/>
            <person name="Morono Y."/>
            <person name="Uchiyama I."/>
            <person name="Ito T."/>
            <person name="Fujiyama A."/>
            <person name="Inagaki F."/>
            <person name="Takami H."/>
        </authorList>
    </citation>
    <scope>NUCLEOTIDE SEQUENCE</scope>
    <source>
        <strain evidence="3">Expedition CK06-06</strain>
    </source>
</reference>
<dbReference type="EMBL" id="BART01001078">
    <property type="protein sequence ID" value="GAG61805.1"/>
    <property type="molecule type" value="Genomic_DNA"/>
</dbReference>
<dbReference type="InterPro" id="IPR050076">
    <property type="entry name" value="ArchSynthase1/Queuine_TRR"/>
</dbReference>
<dbReference type="NCBIfam" id="TIGR00449">
    <property type="entry name" value="tgt_general"/>
    <property type="match status" value="1"/>
</dbReference>
<accession>X0YZ06</accession>
<evidence type="ECO:0000256" key="1">
    <source>
        <dbReference type="ARBA" id="ARBA00022694"/>
    </source>
</evidence>
<dbReference type="GO" id="GO:0008616">
    <property type="term" value="P:tRNA queuosine(34) biosynthetic process"/>
    <property type="evidence" value="ECO:0007669"/>
    <property type="project" value="TreeGrafter"/>
</dbReference>
<gene>
    <name evidence="3" type="ORF">S01H4_04126</name>
</gene>
<name>X0YZ06_9ZZZZ</name>
<sequence length="241" mass="27174">MGNKKFKFKIIHEDKNSDARLGEIITPHGKINTPVFCPVGTRATVKAMTPEELRDIGVQIILGNTYHLYLRPGIDVIEKAGGLHKFMHWEGPILTDSGGYQVFSLNQTFRIVKDGVEFKSIIDGSKHFFSPQKVIELQKRMGSDIMMMLDEPVNPDSDHDYTKLAMIRTLDWARMSINSVGDYPGALFGIIQGGMYDDLRKECSKRMLELNFDGYSIGGLSIGEPKELTFELMEKTVNEIP</sequence>